<dbReference type="OrthoDB" id="43726at2157"/>
<evidence type="ECO:0000313" key="4">
    <source>
        <dbReference type="Proteomes" id="UP000322983"/>
    </source>
</evidence>
<accession>A0A510DTB4</accession>
<reference evidence="3 4" key="2">
    <citation type="journal article" date="2020" name="Int. J. Syst. Evol. Microbiol.">
        <title>Sulfuracidifex tepidarius gen. nov., sp. nov. and transfer of Sulfolobus metallicus Huber and Stetter 1992 to the genus Sulfuracidifex as Sulfuracidifex metallicus comb. nov.</title>
        <authorList>
            <person name="Itoh T."/>
            <person name="Miura T."/>
            <person name="Sakai H.D."/>
            <person name="Kato S."/>
            <person name="Ohkuma M."/>
            <person name="Takashina T."/>
        </authorList>
    </citation>
    <scope>NUCLEOTIDE SEQUENCE</scope>
    <source>
        <strain evidence="2 4">IC-006</strain>
        <strain evidence="3">IC-007</strain>
    </source>
</reference>
<dbReference type="KEGG" id="step:IC006_0688"/>
<dbReference type="AlphaFoldDB" id="A0A510E0Z1"/>
<dbReference type="RefSeq" id="WP_149528336.1">
    <property type="nucleotide sequence ID" value="NZ_AP018929.1"/>
</dbReference>
<feature type="transmembrane region" description="Helical" evidence="1">
    <location>
        <begin position="61"/>
        <end position="88"/>
    </location>
</feature>
<keyword evidence="1" id="KW-0472">Membrane</keyword>
<dbReference type="STRING" id="1294262.GCA_001316085_01972"/>
<feature type="transmembrane region" description="Helical" evidence="1">
    <location>
        <begin position="24"/>
        <end position="41"/>
    </location>
</feature>
<dbReference type="EMBL" id="AP018930">
    <property type="protein sequence ID" value="BBG26156.1"/>
    <property type="molecule type" value="Genomic_DNA"/>
</dbReference>
<feature type="transmembrane region" description="Helical" evidence="1">
    <location>
        <begin position="109"/>
        <end position="133"/>
    </location>
</feature>
<gene>
    <name evidence="2" type="ORF">IC006_0688</name>
    <name evidence="3" type="ORF">IC007_0661</name>
</gene>
<dbReference type="EMBL" id="AP018929">
    <property type="protein sequence ID" value="BBG23404.1"/>
    <property type="molecule type" value="Genomic_DNA"/>
</dbReference>
<accession>A0A510E0Z1</accession>
<dbReference type="Proteomes" id="UP000322983">
    <property type="component" value="Chromosome"/>
</dbReference>
<evidence type="ECO:0000313" key="2">
    <source>
        <dbReference type="EMBL" id="BBG23404.1"/>
    </source>
</evidence>
<dbReference type="Proteomes" id="UP000325030">
    <property type="component" value="Chromosome"/>
</dbReference>
<feature type="transmembrane region" description="Helical" evidence="1">
    <location>
        <begin position="139"/>
        <end position="157"/>
    </location>
</feature>
<dbReference type="GeneID" id="41717080"/>
<reference evidence="5" key="1">
    <citation type="submission" date="2018-09" db="EMBL/GenBank/DDBJ databases">
        <title>Complete Genome Sequencing of Sulfolobus sp. JCM 16834.</title>
        <authorList>
            <person name="Kato S."/>
            <person name="Itoh T."/>
            <person name="Ohkuma M."/>
        </authorList>
    </citation>
    <scope>NUCLEOTIDE SEQUENCE [LARGE SCALE GENOMIC DNA]</scope>
    <source>
        <strain evidence="5">IC-007</strain>
    </source>
</reference>
<keyword evidence="1" id="KW-0812">Transmembrane</keyword>
<proteinExistence type="predicted"/>
<sequence>MDKDHFSVLREGEEFARKVYLRKVRLSIGIFYLFVSTYLPLELGLELAYLYLFSKVPLVSTFLHVFIFSPALYAIYVLVSSSLLLKLNRIPSVMERIKKLRENGRPKRLSGLTYARLSIIGVTISYLLSWVIQGETGELIGNIGNLFVLLAIIWYFHKIFSVLNVDKPSVPDYLALAGAVIGLVGGTFIGIIPFLIFFASWASAGIYIILKYR</sequence>
<keyword evidence="4" id="KW-1185">Reference proteome</keyword>
<protein>
    <submittedName>
        <fullName evidence="3">Uncharacterized protein</fullName>
    </submittedName>
</protein>
<organism evidence="3 5">
    <name type="scientific">Sulfuracidifex tepidarius</name>
    <dbReference type="NCBI Taxonomy" id="1294262"/>
    <lineage>
        <taxon>Archaea</taxon>
        <taxon>Thermoproteota</taxon>
        <taxon>Thermoprotei</taxon>
        <taxon>Sulfolobales</taxon>
        <taxon>Sulfolobaceae</taxon>
        <taxon>Sulfuracidifex</taxon>
    </lineage>
</organism>
<evidence type="ECO:0000256" key="1">
    <source>
        <dbReference type="SAM" id="Phobius"/>
    </source>
</evidence>
<name>A0A510E0Z1_9CREN</name>
<evidence type="ECO:0000313" key="5">
    <source>
        <dbReference type="Proteomes" id="UP000325030"/>
    </source>
</evidence>
<evidence type="ECO:0000313" key="3">
    <source>
        <dbReference type="EMBL" id="BBG26156.1"/>
    </source>
</evidence>
<keyword evidence="1" id="KW-1133">Transmembrane helix</keyword>